<accession>A0A1S9PJM0</accession>
<comment type="caution">
    <text evidence="2">The sequence shown here is derived from an EMBL/GenBank/DDBJ whole genome shotgun (WGS) entry which is preliminary data.</text>
</comment>
<feature type="transmembrane region" description="Helical" evidence="1">
    <location>
        <begin position="6"/>
        <end position="25"/>
    </location>
</feature>
<dbReference type="STRING" id="1792845.BC343_22005"/>
<dbReference type="EMBL" id="MBTF01000003">
    <property type="protein sequence ID" value="OOQ61119.1"/>
    <property type="molecule type" value="Genomic_DNA"/>
</dbReference>
<gene>
    <name evidence="2" type="ORF">BC343_22005</name>
</gene>
<keyword evidence="3" id="KW-1185">Reference proteome</keyword>
<evidence type="ECO:0000256" key="1">
    <source>
        <dbReference type="SAM" id="Phobius"/>
    </source>
</evidence>
<dbReference type="AlphaFoldDB" id="A0A1S9PJM0"/>
<keyword evidence="1" id="KW-1133">Transmembrane helix</keyword>
<keyword evidence="1" id="KW-0812">Transmembrane</keyword>
<reference evidence="2 3" key="1">
    <citation type="submission" date="2016-07" db="EMBL/GenBank/DDBJ databases">
        <title>Genomic analysis of zinc-resistant bacterium Mucilaginibacter pedocola TBZ30.</title>
        <authorList>
            <person name="Huang J."/>
            <person name="Tang J."/>
        </authorList>
    </citation>
    <scope>NUCLEOTIDE SEQUENCE [LARGE SCALE GENOMIC DNA]</scope>
    <source>
        <strain evidence="2 3">TBZ30</strain>
    </source>
</reference>
<dbReference type="RefSeq" id="WP_078346946.1">
    <property type="nucleotide sequence ID" value="NZ_MBTF01000003.1"/>
</dbReference>
<name>A0A1S9PJM0_9SPHI</name>
<protein>
    <submittedName>
        <fullName evidence="2">Twin-arginine translocation pathway signal protein</fullName>
    </submittedName>
</protein>
<organism evidence="2 3">
    <name type="scientific">Mucilaginibacter pedocola</name>
    <dbReference type="NCBI Taxonomy" id="1792845"/>
    <lineage>
        <taxon>Bacteria</taxon>
        <taxon>Pseudomonadati</taxon>
        <taxon>Bacteroidota</taxon>
        <taxon>Sphingobacteriia</taxon>
        <taxon>Sphingobacteriales</taxon>
        <taxon>Sphingobacteriaceae</taxon>
        <taxon>Mucilaginibacter</taxon>
    </lineage>
</organism>
<dbReference type="Proteomes" id="UP000189739">
    <property type="component" value="Unassembled WGS sequence"/>
</dbReference>
<keyword evidence="1" id="KW-0472">Membrane</keyword>
<dbReference type="OrthoDB" id="6385145at2"/>
<evidence type="ECO:0000313" key="3">
    <source>
        <dbReference type="Proteomes" id="UP000189739"/>
    </source>
</evidence>
<evidence type="ECO:0000313" key="2">
    <source>
        <dbReference type="EMBL" id="OOQ61119.1"/>
    </source>
</evidence>
<sequence>MNRRDAIGRVGLILGGTIIGAEFFMSGCKPSGSSASNIEDLAKPEITAFLDEVAETILPETSTPGAKAAKVGAFMNVMVRDCYTEADQKVFLEGIGKLDEASNKKFSKKFMEVTPAQRTELLTELDKEAKDYAKKKGEDAEADKAKHKDEKDYKAPDVPNHYFTMMKQLTLLGYFTSEVGATKALRYLPVPGKYDGNYPYKKGDRAWALS</sequence>
<dbReference type="Pfam" id="PF13618">
    <property type="entry name" value="Gluconate_2-dh3"/>
    <property type="match status" value="1"/>
</dbReference>
<proteinExistence type="predicted"/>
<dbReference type="InterPro" id="IPR027056">
    <property type="entry name" value="Gluconate_2DH_su3"/>
</dbReference>